<dbReference type="EMBL" id="JARJLG010000317">
    <property type="protein sequence ID" value="KAJ7717477.1"/>
    <property type="molecule type" value="Genomic_DNA"/>
</dbReference>
<accession>A0AAD7MHE2</accession>
<evidence type="ECO:0000313" key="3">
    <source>
        <dbReference type="Proteomes" id="UP001215280"/>
    </source>
</evidence>
<feature type="compositionally biased region" description="Basic and acidic residues" evidence="1">
    <location>
        <begin position="738"/>
        <end position="775"/>
    </location>
</feature>
<dbReference type="Proteomes" id="UP001215280">
    <property type="component" value="Unassembled WGS sequence"/>
</dbReference>
<reference evidence="2" key="1">
    <citation type="submission" date="2023-03" db="EMBL/GenBank/DDBJ databases">
        <title>Massive genome expansion in bonnet fungi (Mycena s.s.) driven by repeated elements and novel gene families across ecological guilds.</title>
        <authorList>
            <consortium name="Lawrence Berkeley National Laboratory"/>
            <person name="Harder C.B."/>
            <person name="Miyauchi S."/>
            <person name="Viragh M."/>
            <person name="Kuo A."/>
            <person name="Thoen E."/>
            <person name="Andreopoulos B."/>
            <person name="Lu D."/>
            <person name="Skrede I."/>
            <person name="Drula E."/>
            <person name="Henrissat B."/>
            <person name="Morin E."/>
            <person name="Kohler A."/>
            <person name="Barry K."/>
            <person name="LaButti K."/>
            <person name="Morin E."/>
            <person name="Salamov A."/>
            <person name="Lipzen A."/>
            <person name="Mereny Z."/>
            <person name="Hegedus B."/>
            <person name="Baldrian P."/>
            <person name="Stursova M."/>
            <person name="Weitz H."/>
            <person name="Taylor A."/>
            <person name="Grigoriev I.V."/>
            <person name="Nagy L.G."/>
            <person name="Martin F."/>
            <person name="Kauserud H."/>
        </authorList>
    </citation>
    <scope>NUCLEOTIDE SEQUENCE</scope>
    <source>
        <strain evidence="2">CBHHK188m</strain>
    </source>
</reference>
<protein>
    <submittedName>
        <fullName evidence="2">Uncharacterized protein</fullName>
    </submittedName>
</protein>
<evidence type="ECO:0000313" key="2">
    <source>
        <dbReference type="EMBL" id="KAJ7717477.1"/>
    </source>
</evidence>
<comment type="caution">
    <text evidence="2">The sequence shown here is derived from an EMBL/GenBank/DDBJ whole genome shotgun (WGS) entry which is preliminary data.</text>
</comment>
<dbReference type="AlphaFoldDB" id="A0AAD7MHE2"/>
<name>A0AAD7MHE2_9AGAR</name>
<gene>
    <name evidence="2" type="ORF">DFH07DRAFT_899430</name>
</gene>
<feature type="region of interest" description="Disordered" evidence="1">
    <location>
        <begin position="738"/>
        <end position="793"/>
    </location>
</feature>
<keyword evidence="3" id="KW-1185">Reference proteome</keyword>
<proteinExistence type="predicted"/>
<evidence type="ECO:0000256" key="1">
    <source>
        <dbReference type="SAM" id="MobiDB-lite"/>
    </source>
</evidence>
<organism evidence="2 3">
    <name type="scientific">Mycena maculata</name>
    <dbReference type="NCBI Taxonomy" id="230809"/>
    <lineage>
        <taxon>Eukaryota</taxon>
        <taxon>Fungi</taxon>
        <taxon>Dikarya</taxon>
        <taxon>Basidiomycota</taxon>
        <taxon>Agaricomycotina</taxon>
        <taxon>Agaricomycetes</taxon>
        <taxon>Agaricomycetidae</taxon>
        <taxon>Agaricales</taxon>
        <taxon>Marasmiineae</taxon>
        <taxon>Mycenaceae</taxon>
        <taxon>Mycena</taxon>
    </lineage>
</organism>
<sequence>MDPKDWQDPTLNIAYSRGGGGQSLSGTSVKCLLLIDAAGIPVECAERHTTCQGSKVCPNSNVDELSVPHTRASREDVRERLRKDREDRLQYVSPTRDIFLKTSAYLAALEKLGCSRPLFEVTTLSMTEEEEREAKDLYLLQTQRGYRMKEGLCKGRIVFDYDDNSRPYISINDGSYHLEYIEAVICGDEREATQIEEAVLSFGYGPLADCSTVANCSQQKAYCPFPHRDEGKNLTQPLMRRLDCSSKFRVFEPKEEYRKACPFILIVTSGTHPHPVPLPTKTPPKIRAKLMEILGMLAEDLPDITPRRFVRHPIVQSFLTSKFPFPAYIKHAIEGHCPFGTGWAGVVNLKAQQDANLPPAKRYIRRIIAIPMKTLARHDEDEQETDKDDMIRIIICMAVEASQRLLSSGQYLQSDIAFRRIVGFLEFEMACMERDANTSLIFCRVYINRQSAAAHQRVFEEIEAIVKEDTGKCLKWRHLHASSTDGSDEYRDLILSWTADQHRGQAKGLGLHLQKLASNMAIKADLHEPERNIQDLDPYDHLRRIFRICTVHDFRNINKCAVPEDVRWLMRGLVCIEHDDWDGTLLKIREKGGKPGNDWVNDKESSKFFFPGICWERSFIPIDIWNAGDANSNLIESVHRDVNREGVHCTLLGGLKKGQSFDVLKMKTLTTYESYGITPSYKTGHISENVFHNLKRKSNAQHRVLAGEDQKIERHNEKLLKSLNTVVKAKKAVSAKRQELLEESRPEKRQKLSIELEKKQKTEERARNALEKQRAEQSSLKKGSGKVELLIAE</sequence>